<dbReference type="Proteomes" id="UP000319976">
    <property type="component" value="Chromosome"/>
</dbReference>
<dbReference type="EMBL" id="CP036316">
    <property type="protein sequence ID" value="QDT63583.1"/>
    <property type="molecule type" value="Genomic_DNA"/>
</dbReference>
<gene>
    <name evidence="1" type="ORF">V22_08070</name>
</gene>
<keyword evidence="2" id="KW-1185">Reference proteome</keyword>
<organism evidence="1 2">
    <name type="scientific">Calycomorphotria hydatis</name>
    <dbReference type="NCBI Taxonomy" id="2528027"/>
    <lineage>
        <taxon>Bacteria</taxon>
        <taxon>Pseudomonadati</taxon>
        <taxon>Planctomycetota</taxon>
        <taxon>Planctomycetia</taxon>
        <taxon>Planctomycetales</taxon>
        <taxon>Planctomycetaceae</taxon>
        <taxon>Calycomorphotria</taxon>
    </lineage>
</organism>
<dbReference type="AlphaFoldDB" id="A0A517T5D0"/>
<name>A0A517T5D0_9PLAN</name>
<protein>
    <submittedName>
        <fullName evidence="1">Uncharacterized protein</fullName>
    </submittedName>
</protein>
<evidence type="ECO:0000313" key="1">
    <source>
        <dbReference type="EMBL" id="QDT63583.1"/>
    </source>
</evidence>
<sequence>MNLMISAAYPYGRFSGRSGDGAVQIVLFHGNAFRGGK</sequence>
<accession>A0A517T5D0</accession>
<dbReference type="KEGG" id="chya:V22_08070"/>
<reference evidence="1 2" key="1">
    <citation type="submission" date="2019-02" db="EMBL/GenBank/DDBJ databases">
        <title>Deep-cultivation of Planctomycetes and their phenomic and genomic characterization uncovers novel biology.</title>
        <authorList>
            <person name="Wiegand S."/>
            <person name="Jogler M."/>
            <person name="Boedeker C."/>
            <person name="Pinto D."/>
            <person name="Vollmers J."/>
            <person name="Rivas-Marin E."/>
            <person name="Kohn T."/>
            <person name="Peeters S.H."/>
            <person name="Heuer A."/>
            <person name="Rast P."/>
            <person name="Oberbeckmann S."/>
            <person name="Bunk B."/>
            <person name="Jeske O."/>
            <person name="Meyerdierks A."/>
            <person name="Storesund J.E."/>
            <person name="Kallscheuer N."/>
            <person name="Luecker S."/>
            <person name="Lage O.M."/>
            <person name="Pohl T."/>
            <person name="Merkel B.J."/>
            <person name="Hornburger P."/>
            <person name="Mueller R.-W."/>
            <person name="Bruemmer F."/>
            <person name="Labrenz M."/>
            <person name="Spormann A.M."/>
            <person name="Op den Camp H."/>
            <person name="Overmann J."/>
            <person name="Amann R."/>
            <person name="Jetten M.S.M."/>
            <person name="Mascher T."/>
            <person name="Medema M.H."/>
            <person name="Devos D.P."/>
            <person name="Kaster A.-K."/>
            <person name="Ovreas L."/>
            <person name="Rohde M."/>
            <person name="Galperin M.Y."/>
            <person name="Jogler C."/>
        </authorList>
    </citation>
    <scope>NUCLEOTIDE SEQUENCE [LARGE SCALE GENOMIC DNA]</scope>
    <source>
        <strain evidence="1 2">V22</strain>
    </source>
</reference>
<proteinExistence type="predicted"/>
<evidence type="ECO:0000313" key="2">
    <source>
        <dbReference type="Proteomes" id="UP000319976"/>
    </source>
</evidence>